<dbReference type="RefSeq" id="WP_270895664.1">
    <property type="nucleotide sequence ID" value="NZ_JBHSPF010000005.1"/>
</dbReference>
<keyword evidence="2" id="KW-0472">Membrane</keyword>
<keyword evidence="4" id="KW-1185">Reference proteome</keyword>
<accession>A0ABW0U598</accession>
<sequence length="138" mass="15168">MTNETKNSTGLIVGMMIGGASVAALFLNKKTREKIISYTKDASSTLKEAGQFVADNREEIMAQLKNTSNEISALLQSANNDLQIITEKTRQLKDTTLSIKEMTKQTAAELKDLKKEDRDVIPLEGTSVKRISSDSSSR</sequence>
<reference evidence="4" key="1">
    <citation type="journal article" date="2019" name="Int. J. Syst. Evol. Microbiol.">
        <title>The Global Catalogue of Microorganisms (GCM) 10K type strain sequencing project: providing services to taxonomists for standard genome sequencing and annotation.</title>
        <authorList>
            <consortium name="The Broad Institute Genomics Platform"/>
            <consortium name="The Broad Institute Genome Sequencing Center for Infectious Disease"/>
            <person name="Wu L."/>
            <person name="Ma J."/>
        </authorList>
    </citation>
    <scope>NUCLEOTIDE SEQUENCE [LARGE SCALE GENOMIC DNA]</scope>
    <source>
        <strain evidence="4">CGMCC 1.15790</strain>
    </source>
</reference>
<evidence type="ECO:0000313" key="3">
    <source>
        <dbReference type="EMBL" id="MFC5627505.1"/>
    </source>
</evidence>
<keyword evidence="2" id="KW-1133">Transmembrane helix</keyword>
<gene>
    <name evidence="3" type="ORF">ACFPTR_01155</name>
</gene>
<name>A0ABW0U598_9BACI</name>
<feature type="coiled-coil region" evidence="1">
    <location>
        <begin position="57"/>
        <end position="95"/>
    </location>
</feature>
<evidence type="ECO:0000256" key="1">
    <source>
        <dbReference type="SAM" id="Coils"/>
    </source>
</evidence>
<dbReference type="Proteomes" id="UP001596143">
    <property type="component" value="Unassembled WGS sequence"/>
</dbReference>
<evidence type="ECO:0000256" key="2">
    <source>
        <dbReference type="SAM" id="Phobius"/>
    </source>
</evidence>
<organism evidence="3 4">
    <name type="scientific">Aliibacillus thermotolerans</name>
    <dbReference type="NCBI Taxonomy" id="1834418"/>
    <lineage>
        <taxon>Bacteria</taxon>
        <taxon>Bacillati</taxon>
        <taxon>Bacillota</taxon>
        <taxon>Bacilli</taxon>
        <taxon>Bacillales</taxon>
        <taxon>Bacillaceae</taxon>
        <taxon>Aliibacillus</taxon>
    </lineage>
</organism>
<feature type="transmembrane region" description="Helical" evidence="2">
    <location>
        <begin position="12"/>
        <end position="28"/>
    </location>
</feature>
<keyword evidence="2" id="KW-0812">Transmembrane</keyword>
<keyword evidence="1" id="KW-0175">Coiled coil</keyword>
<evidence type="ECO:0000313" key="4">
    <source>
        <dbReference type="Proteomes" id="UP001596143"/>
    </source>
</evidence>
<comment type="caution">
    <text evidence="3">The sequence shown here is derived from an EMBL/GenBank/DDBJ whole genome shotgun (WGS) entry which is preliminary data.</text>
</comment>
<proteinExistence type="predicted"/>
<protein>
    <submittedName>
        <fullName evidence="3">YtxH domain-containing protein</fullName>
    </submittedName>
</protein>
<dbReference type="EMBL" id="JBHSPF010000005">
    <property type="protein sequence ID" value="MFC5627505.1"/>
    <property type="molecule type" value="Genomic_DNA"/>
</dbReference>